<gene>
    <name evidence="1" type="ORF">EUGRSUZ_C02597</name>
</gene>
<dbReference type="AlphaFoldDB" id="A0A059CTE3"/>
<sequence>MNKSYTRHFLFNQKRHKCGKIGQILLFSLKLRPCEAYEVASIFPLSSFPRALSPRSCLLSWNFFPHQWLLHQAQ</sequence>
<dbReference type="EMBL" id="KK198755">
    <property type="protein sequence ID" value="KCW81225.1"/>
    <property type="molecule type" value="Genomic_DNA"/>
</dbReference>
<accession>A0A059CTE3</accession>
<protein>
    <submittedName>
        <fullName evidence="1">Uncharacterized protein</fullName>
    </submittedName>
</protein>
<evidence type="ECO:0000313" key="1">
    <source>
        <dbReference type="EMBL" id="KCW81225.1"/>
    </source>
</evidence>
<reference evidence="1" key="1">
    <citation type="submission" date="2013-07" db="EMBL/GenBank/DDBJ databases">
        <title>The genome of Eucalyptus grandis.</title>
        <authorList>
            <person name="Schmutz J."/>
            <person name="Hayes R."/>
            <person name="Myburg A."/>
            <person name="Tuskan G."/>
            <person name="Grattapaglia D."/>
            <person name="Rokhsar D.S."/>
        </authorList>
    </citation>
    <scope>NUCLEOTIDE SEQUENCE</scope>
    <source>
        <tissue evidence="1">Leaf extractions</tissue>
    </source>
</reference>
<organism evidence="1">
    <name type="scientific">Eucalyptus grandis</name>
    <name type="common">Flooded gum</name>
    <dbReference type="NCBI Taxonomy" id="71139"/>
    <lineage>
        <taxon>Eukaryota</taxon>
        <taxon>Viridiplantae</taxon>
        <taxon>Streptophyta</taxon>
        <taxon>Embryophyta</taxon>
        <taxon>Tracheophyta</taxon>
        <taxon>Spermatophyta</taxon>
        <taxon>Magnoliopsida</taxon>
        <taxon>eudicotyledons</taxon>
        <taxon>Gunneridae</taxon>
        <taxon>Pentapetalae</taxon>
        <taxon>rosids</taxon>
        <taxon>malvids</taxon>
        <taxon>Myrtales</taxon>
        <taxon>Myrtaceae</taxon>
        <taxon>Myrtoideae</taxon>
        <taxon>Eucalypteae</taxon>
        <taxon>Eucalyptus</taxon>
    </lineage>
</organism>
<proteinExistence type="predicted"/>
<dbReference type="InParanoid" id="A0A059CTE3"/>
<name>A0A059CTE3_EUCGR</name>
<dbReference type="Gramene" id="KCW81225">
    <property type="protein sequence ID" value="KCW81225"/>
    <property type="gene ID" value="EUGRSUZ_C02597"/>
</dbReference>